<evidence type="ECO:0000259" key="3">
    <source>
        <dbReference type="PROSITE" id="PS50966"/>
    </source>
</evidence>
<evidence type="ECO:0000313" key="5">
    <source>
        <dbReference type="Proteomes" id="UP000037392"/>
    </source>
</evidence>
<comment type="caution">
    <text evidence="4">The sequence shown here is derived from an EMBL/GenBank/DDBJ whole genome shotgun (WGS) entry which is preliminary data.</text>
</comment>
<dbReference type="Pfam" id="PF13086">
    <property type="entry name" value="AAA_11"/>
    <property type="match status" value="1"/>
</dbReference>
<dbReference type="InterPro" id="IPR047187">
    <property type="entry name" value="SF1_C_Upf1"/>
</dbReference>
<proteinExistence type="predicted"/>
<dbReference type="Gene3D" id="3.10.620.30">
    <property type="match status" value="1"/>
</dbReference>
<keyword evidence="1" id="KW-0863">Zinc-finger</keyword>
<protein>
    <recommendedName>
        <fullName evidence="3">SWIM-type domain-containing protein</fullName>
    </recommendedName>
</protein>
<evidence type="ECO:0000313" key="4">
    <source>
        <dbReference type="EMBL" id="KMW10859.1"/>
    </source>
</evidence>
<accession>A0A0J9BER3</accession>
<gene>
    <name evidence="4" type="ORF">HMPREF9470_05498</name>
</gene>
<dbReference type="Pfam" id="PF04434">
    <property type="entry name" value="SWIM"/>
    <property type="match status" value="1"/>
</dbReference>
<dbReference type="OrthoDB" id="9757917at2"/>
<keyword evidence="1" id="KW-0479">Metal-binding</keyword>
<dbReference type="EMBL" id="ADLK01000058">
    <property type="protein sequence ID" value="KMW10859.1"/>
    <property type="molecule type" value="Genomic_DNA"/>
</dbReference>
<dbReference type="InterPro" id="IPR049468">
    <property type="entry name" value="Restrct_endonuc-II-like_dom"/>
</dbReference>
<feature type="domain" description="SWIM-type" evidence="3">
    <location>
        <begin position="44"/>
        <end position="82"/>
    </location>
</feature>
<dbReference type="SUPFAM" id="SSF52540">
    <property type="entry name" value="P-loop containing nucleoside triphosphate hydrolases"/>
    <property type="match status" value="1"/>
</dbReference>
<dbReference type="Proteomes" id="UP000037392">
    <property type="component" value="Unassembled WGS sequence"/>
</dbReference>
<feature type="compositionally biased region" description="Basic and acidic residues" evidence="2">
    <location>
        <begin position="1836"/>
        <end position="1857"/>
    </location>
</feature>
<reference evidence="4 5" key="1">
    <citation type="submission" date="2011-04" db="EMBL/GenBank/DDBJ databases">
        <title>The Genome Sequence of Clostridium citroniae WAL-19142.</title>
        <authorList>
            <consortium name="The Broad Institute Genome Sequencing Platform"/>
            <person name="Earl A."/>
            <person name="Ward D."/>
            <person name="Feldgarden M."/>
            <person name="Gevers D."/>
            <person name="Warren Y.A."/>
            <person name="Tyrrell K.L."/>
            <person name="Citron D.M."/>
            <person name="Goldstein E.J."/>
            <person name="Daigneault M."/>
            <person name="Allen-Vercoe E."/>
            <person name="Young S.K."/>
            <person name="Zeng Q."/>
            <person name="Gargeya S."/>
            <person name="Fitzgerald M."/>
            <person name="Haas B."/>
            <person name="Abouelleil A."/>
            <person name="Alvarado L."/>
            <person name="Arachchi H.M."/>
            <person name="Berlin A."/>
            <person name="Brown A."/>
            <person name="Chapman S.B."/>
            <person name="Chen Z."/>
            <person name="Dunbar C."/>
            <person name="Freedman E."/>
            <person name="Gearin G."/>
            <person name="Gellesch M."/>
            <person name="Goldberg J."/>
            <person name="Griggs A."/>
            <person name="Gujja S."/>
            <person name="Heilman E.R."/>
            <person name="Heiman D."/>
            <person name="Howarth C."/>
            <person name="Larson L."/>
            <person name="Lui A."/>
            <person name="MacDonald P.J."/>
            <person name="Mehta T."/>
            <person name="Montmayeur A."/>
            <person name="Murphy C."/>
            <person name="Neiman D."/>
            <person name="Pearson M."/>
            <person name="Priest M."/>
            <person name="Roberts A."/>
            <person name="Saif S."/>
            <person name="Shea T."/>
            <person name="Shenoy N."/>
            <person name="Sisk P."/>
            <person name="Stolte C."/>
            <person name="Sykes S."/>
            <person name="White J."/>
            <person name="Yandava C."/>
            <person name="Wortman J."/>
            <person name="Nusbaum C."/>
            <person name="Birren B."/>
        </authorList>
    </citation>
    <scope>NUCLEOTIDE SEQUENCE [LARGE SCALE GENOMIC DNA]</scope>
    <source>
        <strain evidence="4 5">WAL-19142</strain>
    </source>
</reference>
<dbReference type="PANTHER" id="PTHR10887:SF530">
    <property type="entry name" value="SUPERFAMILY I DNA HELICASES"/>
    <property type="match status" value="1"/>
</dbReference>
<dbReference type="InterPro" id="IPR011335">
    <property type="entry name" value="Restrct_endonuc-II-like"/>
</dbReference>
<dbReference type="Pfam" id="PF13195">
    <property type="entry name" value="DUF4011"/>
    <property type="match status" value="1"/>
</dbReference>
<dbReference type="Gene3D" id="3.40.50.300">
    <property type="entry name" value="P-loop containing nucleotide triphosphate hydrolases"/>
    <property type="match status" value="3"/>
</dbReference>
<dbReference type="CDD" id="cd18808">
    <property type="entry name" value="SF1_C_Upf1"/>
    <property type="match status" value="1"/>
</dbReference>
<dbReference type="InterPro" id="IPR041679">
    <property type="entry name" value="DNA2/NAM7-like_C"/>
</dbReference>
<dbReference type="PATRIC" id="fig|742734.4.peg.5882"/>
<dbReference type="GO" id="GO:0004386">
    <property type="term" value="F:helicase activity"/>
    <property type="evidence" value="ECO:0007669"/>
    <property type="project" value="InterPro"/>
</dbReference>
<dbReference type="PROSITE" id="PS50966">
    <property type="entry name" value="ZF_SWIM"/>
    <property type="match status" value="1"/>
</dbReference>
<dbReference type="GO" id="GO:0008270">
    <property type="term" value="F:zinc ion binding"/>
    <property type="evidence" value="ECO:0007669"/>
    <property type="project" value="UniProtKB-KW"/>
</dbReference>
<name>A0A0J9BER3_9FIRM</name>
<dbReference type="InterPro" id="IPR027417">
    <property type="entry name" value="P-loop_NTPase"/>
</dbReference>
<dbReference type="Gene3D" id="3.40.960.10">
    <property type="entry name" value="VSR Endonuclease"/>
    <property type="match status" value="1"/>
</dbReference>
<dbReference type="GeneID" id="93166849"/>
<dbReference type="InterPro" id="IPR045055">
    <property type="entry name" value="DNA2/NAM7-like"/>
</dbReference>
<keyword evidence="1" id="KW-0862">Zinc</keyword>
<evidence type="ECO:0000256" key="1">
    <source>
        <dbReference type="PROSITE-ProRule" id="PRU00325"/>
    </source>
</evidence>
<dbReference type="RefSeq" id="WP_048931251.1">
    <property type="nucleotide sequence ID" value="NZ_KQ235888.1"/>
</dbReference>
<feature type="region of interest" description="Disordered" evidence="2">
    <location>
        <begin position="1835"/>
        <end position="1861"/>
    </location>
</feature>
<dbReference type="InterPro" id="IPR007527">
    <property type="entry name" value="Znf_SWIM"/>
</dbReference>
<dbReference type="Pfam" id="PF13087">
    <property type="entry name" value="AAA_12"/>
    <property type="match status" value="1"/>
</dbReference>
<dbReference type="SUPFAM" id="SSF52980">
    <property type="entry name" value="Restriction endonuclease-like"/>
    <property type="match status" value="1"/>
</dbReference>
<sequence>MDWRTLFNENILCGAEDYIHSNSVHDLHTDDNHIVAIVAGPDNFKVEIELDGDASPKMQCTCPDAKAGANCKHMAAVLLTWDQDMIKKAKTSLELSCEIDDVLTYAVVHNGAHIVRDICVKNGSEADIDHLMIKIDSNNELVELFEIGIEKIKPGEELHFRNLKVSINTEYLASLTERSACKLKVRVCLGEEELASETKEMIALAFDQWPGLQYTPELLAAFAMPNHPVVSSMLQLAAKYLDKWTKDPSLAGYQFNDPNRVKTMAAAAYAAIQQKNITYAEPPSSFESFGQRIRLADAVLDQHMGTCMDMTLLYVACLEAMGLNPVMVMMKGHIFAGVWLIEESFSDMIMDDPSQLEKRMSKGIHEMIVVECTAMCSGRTKSFDEAIALAEGNVSAYSRFAFVIDVCRARSMGIRPLPVRIKTDAGFEVRHEDRKDQDVTNAPAAIGDTFNLSRSPDKEKVTKQAQWERKLLDMSMRNMLINMRMTKAVVPLLSADINTLEDALSEGEEFLVLPRPADMSVSGEEGVPVEALGELGPFADFIALESKHRRLHSLYTEKELFSCLTKMYRSAKTSMEENGASTLYLALGLLRWFEGKRDAVPRYAPIILVPIDINRKSASKGYALYMRDEDAQINITLLEFLKQSFDIQIQGLNPAPMDEHGLNLPKIFAIIRHAVMNLPMWNVVEAGFIGNFSFSQFVMWNDIHSRTEFLNHNKIVRSLMMGAVDWDCTIPSSVNTDEAYLPVTVDSSQLKAINMAAGGVSFVLHGPPGTGKSQTITAMVANALTKGKTVLFVAEKMAALEVVQKRLAGLGIQDFCLELHSNKATKKAVLDQLRRGLEIGVWGMQTDYDKKIQDIRKMRASLDAYAKALHKQRAFGKSLRQLMDIYEMIPEFGKDIRFDHTYAGSLTENDLDHHIHRLERLVAAGKAITHPHNHPLSSIRQNEYSQKLKFDLEDIVRAYKSALETLKADVNLFAKQMELNLPVSEAEWRGICSDARGVIAAEEIPSFIRNADSIDREFADPKVYLERSSAFASQKENFLSQWNENFLKMDMNIFRDKYDQANKKFFGKGKALAALTAEMQAYASFPVLADKIPVYLTDISFYQQEAEAVEGLKSQLSCEWKEILQEYTTNAELEAYQAFVKCQVQTLTQFAEQIRRLEASGELKSCIDIAKAVIADLDTVKEKQTATTELLKLEFSGNDKDWMESRLDLCTGILENASSIKDWIVYRQIVMECREHGLAPVCEAYEAGMPHEQILDVYLRSIYRTIILSVVENEPVLNGFTGTEFNERIIQFKKLDQEFMDLTKEEMFYKLTHQLPTSQDSVQVSKELNILRRAISSNGRGVSIRSLFEQIPTVLTRLCPCMLMSPISVAQYLSAENDLFDIVIFDEASQLPTCKAVGVLARGKDAVIVGDPNQMPPTSFFAGNTVDEDNLDIEDLDSILDDCLALGMPQAHLHWHYRSRHESLIAFSNQEFYESSMLTFPSVNDRVKRVRLVKAEGFFDRGKGRVNEGEARTIVEEIKRRYKDPELTNQTIGVVTFNISQQTLIEDLLQEEYQKNPEFDTWANVGEETMFVKNLENVQGDERDVILFSVAFGPDANGKLSLNFGPLNKGGGWKRLNVAVSRARTEMVVFTTMTADMIDLKRTKAKGVESLRNFLEFAEKGRLQGEYIETRVQKDQGIMEHICRQISDAGFKYQKAVGHSKFKVDIAVINPYKEEEYLLGIMLDGDSYKQSVNTKDREVAQISVLQGLGWKLHRIWTMDWWDNREKEIGKLLQILDQQRAEAYEQYQEYQESHLGKADENINVEIKETAELCDVSNIAEQEVSDEQQMNSENSIAEFKDAEENETAGDKAGEDKTLETEVTESVEIEADLVAEQASAIHMENRLNPEYSVLIEPGMRIAAKQEEQPGIPAGNSSEIIAYQVEEYISAELEITPMSTAEFVRKDTLASITAKLQQIIDAEAPINYDRLVKKMLRSFDIGRSSAQTLEAAEKALKKTVSRTNKQAGVKFIWKKDQDPDVYRMYRLEQNSDDKRYPDEICQQEIKNAVCVTLGNKGALNKDMLIKETIRTMGYGRSGAALVAAVEKGLKYGRKSGEIIQNAEKLWELNAGKE</sequence>
<dbReference type="InterPro" id="IPR041677">
    <property type="entry name" value="DNA2/NAM7_AAA_11"/>
</dbReference>
<dbReference type="Pfam" id="PF18741">
    <property type="entry name" value="MTES_1575"/>
    <property type="match status" value="1"/>
</dbReference>
<dbReference type="PANTHER" id="PTHR10887">
    <property type="entry name" value="DNA2/NAM7 HELICASE FAMILY"/>
    <property type="match status" value="1"/>
</dbReference>
<evidence type="ECO:0000256" key="2">
    <source>
        <dbReference type="SAM" id="MobiDB-lite"/>
    </source>
</evidence>
<dbReference type="FunFam" id="3.40.50.300:FF:002063">
    <property type="entry name" value="DNA helicase related protein"/>
    <property type="match status" value="1"/>
</dbReference>
<organism evidence="4 5">
    <name type="scientific">[Clostridium] citroniae WAL-19142</name>
    <dbReference type="NCBI Taxonomy" id="742734"/>
    <lineage>
        <taxon>Bacteria</taxon>
        <taxon>Bacillati</taxon>
        <taxon>Bacillota</taxon>
        <taxon>Clostridia</taxon>
        <taxon>Lachnospirales</taxon>
        <taxon>Lachnospiraceae</taxon>
        <taxon>Enterocloster</taxon>
    </lineage>
</organism>
<dbReference type="InterPro" id="IPR025103">
    <property type="entry name" value="DUF4011"/>
</dbReference>